<comment type="similarity">
    <text evidence="1">Belongs to the short-chain dehydrogenases/reductases (SDR) family.</text>
</comment>
<dbReference type="AlphaFoldDB" id="A0AAD5T3T9"/>
<name>A0AAD5T3T9_9FUNG</name>
<dbReference type="SUPFAM" id="SSF51735">
    <property type="entry name" value="NAD(P)-binding Rossmann-fold domains"/>
    <property type="match status" value="1"/>
</dbReference>
<comment type="caution">
    <text evidence="4">The sequence shown here is derived from an EMBL/GenBank/DDBJ whole genome shotgun (WGS) entry which is preliminary data.</text>
</comment>
<evidence type="ECO:0000256" key="2">
    <source>
        <dbReference type="ARBA" id="ARBA00022857"/>
    </source>
</evidence>
<evidence type="ECO:0000256" key="1">
    <source>
        <dbReference type="ARBA" id="ARBA00006484"/>
    </source>
</evidence>
<dbReference type="InterPro" id="IPR036291">
    <property type="entry name" value="NAD(P)-bd_dom_sf"/>
</dbReference>
<keyword evidence="2" id="KW-0521">NADP</keyword>
<dbReference type="GO" id="GO:0016491">
    <property type="term" value="F:oxidoreductase activity"/>
    <property type="evidence" value="ECO:0007669"/>
    <property type="project" value="UniProtKB-KW"/>
</dbReference>
<dbReference type="PANTHER" id="PTHR43669">
    <property type="entry name" value="5-KETO-D-GLUCONATE 5-REDUCTASE"/>
    <property type="match status" value="1"/>
</dbReference>
<dbReference type="PANTHER" id="PTHR43669:SF3">
    <property type="entry name" value="ALCOHOL DEHYDROGENASE, PUTATIVE (AFU_ORTHOLOGUE AFUA_3G03445)-RELATED"/>
    <property type="match status" value="1"/>
</dbReference>
<dbReference type="Pfam" id="PF00106">
    <property type="entry name" value="adh_short"/>
    <property type="match status" value="1"/>
</dbReference>
<organism evidence="4 5">
    <name type="scientific">Physocladia obscura</name>
    <dbReference type="NCBI Taxonomy" id="109957"/>
    <lineage>
        <taxon>Eukaryota</taxon>
        <taxon>Fungi</taxon>
        <taxon>Fungi incertae sedis</taxon>
        <taxon>Chytridiomycota</taxon>
        <taxon>Chytridiomycota incertae sedis</taxon>
        <taxon>Chytridiomycetes</taxon>
        <taxon>Chytridiales</taxon>
        <taxon>Chytriomycetaceae</taxon>
        <taxon>Physocladia</taxon>
    </lineage>
</organism>
<dbReference type="InterPro" id="IPR020904">
    <property type="entry name" value="Sc_DH/Rdtase_CS"/>
</dbReference>
<protein>
    <submittedName>
        <fullName evidence="4">Uncharacterized protein</fullName>
    </submittedName>
</protein>
<evidence type="ECO:0000256" key="3">
    <source>
        <dbReference type="ARBA" id="ARBA00023002"/>
    </source>
</evidence>
<keyword evidence="5" id="KW-1185">Reference proteome</keyword>
<sequence length="302" mass="32898">MSWLNEGRTVIITGGASGIGLAITRRIAQDNNKVVIVGRRQQALDAAVAELSAKGLKVEGFRGDVTTPSERVALFSELTTKYPQASVLINNAGVMKRVDLLGEEPWESVVTELDINLHAPIHLSTLFAKYWTEKNVSGVIASTTSGLSFVPLAISPIYCATKAALHSFIWSLRHQLKTKNIKVIEIIPPAVNTDLMGPGGMTHGVNLDEFADDIYAKLKNGDEEVAYQFAETGRVGYRNASLEVKIWSSLPSITDQSVPISATTSKASAVSIIKEPVIIREEVTHTYDKTSFRRISNPTFSD</sequence>
<dbReference type="Proteomes" id="UP001211907">
    <property type="component" value="Unassembled WGS sequence"/>
</dbReference>
<dbReference type="PRINTS" id="PR00081">
    <property type="entry name" value="GDHRDH"/>
</dbReference>
<dbReference type="PROSITE" id="PS00061">
    <property type="entry name" value="ADH_SHORT"/>
    <property type="match status" value="1"/>
</dbReference>
<dbReference type="Gene3D" id="3.40.50.720">
    <property type="entry name" value="NAD(P)-binding Rossmann-like Domain"/>
    <property type="match status" value="1"/>
</dbReference>
<keyword evidence="3" id="KW-0560">Oxidoreductase</keyword>
<evidence type="ECO:0000313" key="4">
    <source>
        <dbReference type="EMBL" id="KAJ3128970.1"/>
    </source>
</evidence>
<accession>A0AAD5T3T9</accession>
<dbReference type="InterPro" id="IPR002347">
    <property type="entry name" value="SDR_fam"/>
</dbReference>
<dbReference type="EMBL" id="JADGJH010000441">
    <property type="protein sequence ID" value="KAJ3128970.1"/>
    <property type="molecule type" value="Genomic_DNA"/>
</dbReference>
<evidence type="ECO:0000313" key="5">
    <source>
        <dbReference type="Proteomes" id="UP001211907"/>
    </source>
</evidence>
<reference evidence="4" key="1">
    <citation type="submission" date="2020-05" db="EMBL/GenBank/DDBJ databases">
        <title>Phylogenomic resolution of chytrid fungi.</title>
        <authorList>
            <person name="Stajich J.E."/>
            <person name="Amses K."/>
            <person name="Simmons R."/>
            <person name="Seto K."/>
            <person name="Myers J."/>
            <person name="Bonds A."/>
            <person name="Quandt C.A."/>
            <person name="Barry K."/>
            <person name="Liu P."/>
            <person name="Grigoriev I."/>
            <person name="Longcore J.E."/>
            <person name="James T.Y."/>
        </authorList>
    </citation>
    <scope>NUCLEOTIDE SEQUENCE</scope>
    <source>
        <strain evidence="4">JEL0513</strain>
    </source>
</reference>
<proteinExistence type="inferred from homology"/>
<gene>
    <name evidence="4" type="ORF">HK100_008875</name>
</gene>